<feature type="binding site" evidence="7">
    <location>
        <position position="279"/>
    </location>
    <ligand>
        <name>[4Fe-4S] cluster</name>
        <dbReference type="ChEBI" id="CHEBI:49883"/>
    </ligand>
</feature>
<keyword evidence="2 7" id="KW-0479">Metal-binding</keyword>
<dbReference type="PATRIC" id="fig|1391653.3.peg.1815"/>
<dbReference type="NCBIfam" id="TIGR00612">
    <property type="entry name" value="ispG_gcpE"/>
    <property type="match status" value="1"/>
</dbReference>
<dbReference type="GO" id="GO:0141197">
    <property type="term" value="F:4-hydroxy-3-methylbut-2-enyl-diphosphate synthase activity (flavodoxin)"/>
    <property type="evidence" value="ECO:0007669"/>
    <property type="project" value="UniProtKB-EC"/>
</dbReference>
<comment type="catalytic activity">
    <reaction evidence="7">
        <text>(2E)-4-hydroxy-3-methylbut-2-enyl diphosphate + oxidized [flavodoxin] + H2O + 2 H(+) = 2-C-methyl-D-erythritol 2,4-cyclic diphosphate + reduced [flavodoxin]</text>
        <dbReference type="Rhea" id="RHEA:43604"/>
        <dbReference type="Rhea" id="RHEA-COMP:10622"/>
        <dbReference type="Rhea" id="RHEA-COMP:10623"/>
        <dbReference type="ChEBI" id="CHEBI:15377"/>
        <dbReference type="ChEBI" id="CHEBI:15378"/>
        <dbReference type="ChEBI" id="CHEBI:57618"/>
        <dbReference type="ChEBI" id="CHEBI:58210"/>
        <dbReference type="ChEBI" id="CHEBI:58483"/>
        <dbReference type="ChEBI" id="CHEBI:128753"/>
        <dbReference type="EC" id="1.17.7.3"/>
    </reaction>
</comment>
<keyword evidence="6 7" id="KW-0414">Isoprene biosynthesis</keyword>
<name>A0A0K1PD65_9BACT</name>
<dbReference type="KEGG" id="vin:AKJ08_1728"/>
<evidence type="ECO:0000259" key="9">
    <source>
        <dbReference type="Pfam" id="PF26540"/>
    </source>
</evidence>
<dbReference type="PANTHER" id="PTHR30454:SF0">
    <property type="entry name" value="4-HYDROXY-3-METHYLBUT-2-EN-1-YL DIPHOSPHATE SYNTHASE (FERREDOXIN), CHLOROPLASTIC"/>
    <property type="match status" value="1"/>
</dbReference>
<evidence type="ECO:0000313" key="11">
    <source>
        <dbReference type="Proteomes" id="UP000055590"/>
    </source>
</evidence>
<dbReference type="NCBIfam" id="NF001540">
    <property type="entry name" value="PRK00366.1"/>
    <property type="match status" value="1"/>
</dbReference>
<feature type="domain" description="IspG TIM-barrel" evidence="8">
    <location>
        <begin position="19"/>
        <end position="257"/>
    </location>
</feature>
<dbReference type="PIRSF" id="PIRSF004640">
    <property type="entry name" value="IspG"/>
    <property type="match status" value="1"/>
</dbReference>
<accession>A0A0K1PD65</accession>
<dbReference type="EC" id="1.17.7.3" evidence="7"/>
<dbReference type="InterPro" id="IPR045854">
    <property type="entry name" value="NO2/SO3_Rdtase_4Fe4S_sf"/>
</dbReference>
<dbReference type="Gene3D" id="3.30.413.10">
    <property type="entry name" value="Sulfite Reductase Hemoprotein, domain 1"/>
    <property type="match status" value="1"/>
</dbReference>
<dbReference type="InterPro" id="IPR011005">
    <property type="entry name" value="Dihydropteroate_synth-like_sf"/>
</dbReference>
<evidence type="ECO:0000313" key="10">
    <source>
        <dbReference type="EMBL" id="AKU91341.1"/>
    </source>
</evidence>
<dbReference type="RefSeq" id="WP_050725667.1">
    <property type="nucleotide sequence ID" value="NZ_CP012332.1"/>
</dbReference>
<evidence type="ECO:0000256" key="7">
    <source>
        <dbReference type="HAMAP-Rule" id="MF_00159"/>
    </source>
</evidence>
<keyword evidence="11" id="KW-1185">Reference proteome</keyword>
<dbReference type="Pfam" id="PF26540">
    <property type="entry name" value="GcpE_C"/>
    <property type="match status" value="1"/>
</dbReference>
<dbReference type="GO" id="GO:0046429">
    <property type="term" value="F:4-hydroxy-3-methylbut-2-en-1-yl diphosphate synthase activity (ferredoxin)"/>
    <property type="evidence" value="ECO:0007669"/>
    <property type="project" value="UniProtKB-UniRule"/>
</dbReference>
<proteinExistence type="inferred from homology"/>
<feature type="domain" description="IspG C-terminal" evidence="9">
    <location>
        <begin position="273"/>
        <end position="360"/>
    </location>
</feature>
<organism evidence="10 11">
    <name type="scientific">Vulgatibacter incomptus</name>
    <dbReference type="NCBI Taxonomy" id="1391653"/>
    <lineage>
        <taxon>Bacteria</taxon>
        <taxon>Pseudomonadati</taxon>
        <taxon>Myxococcota</taxon>
        <taxon>Myxococcia</taxon>
        <taxon>Myxococcales</taxon>
        <taxon>Cystobacterineae</taxon>
        <taxon>Vulgatibacteraceae</taxon>
        <taxon>Vulgatibacter</taxon>
    </lineage>
</organism>
<comment type="cofactor">
    <cofactor evidence="7">
        <name>[4Fe-4S] cluster</name>
        <dbReference type="ChEBI" id="CHEBI:49883"/>
    </cofactor>
    <text evidence="7">Binds 1 [4Fe-4S] cluster.</text>
</comment>
<dbReference type="GO" id="GO:0016114">
    <property type="term" value="P:terpenoid biosynthetic process"/>
    <property type="evidence" value="ECO:0007669"/>
    <property type="project" value="InterPro"/>
</dbReference>
<dbReference type="AlphaFoldDB" id="A0A0K1PD65"/>
<evidence type="ECO:0000259" key="8">
    <source>
        <dbReference type="Pfam" id="PF04551"/>
    </source>
</evidence>
<evidence type="ECO:0000256" key="2">
    <source>
        <dbReference type="ARBA" id="ARBA00022723"/>
    </source>
</evidence>
<dbReference type="SUPFAM" id="SSF56014">
    <property type="entry name" value="Nitrite and sulphite reductase 4Fe-4S domain-like"/>
    <property type="match status" value="1"/>
</dbReference>
<dbReference type="GO" id="GO:0019288">
    <property type="term" value="P:isopentenyl diphosphate biosynthetic process, methylerythritol 4-phosphate pathway"/>
    <property type="evidence" value="ECO:0007669"/>
    <property type="project" value="UniProtKB-UniRule"/>
</dbReference>
<sequence length="375" mass="39911">MSGVGSESSKPLSERRASRPIRLGKLAVGGDAPVSVQSMATTDTRDRQATIDQCRMLQAAGCDAVRVAVPDDDAADNLGAIAKAVTIPVIADIHFNYHLALRAIEAGVAGVRVNPGNIGGQKRVREVARAAKERGIPIRIGVNGGSLEKELLERYGYPAPEAMVESAVRHIRMLEDEDFFDIKVSLKASDVPTMVRAYRLAAKTFDYALHLGVTEAGTLLQGSVKSAVGIGMLLAEGIGDTIRVSLTADPVEEVKVGIHLLKSLGLRDGGMTLVSCPTCGRCSVDMITATQRIEKALENVSEEVHVAVMGCEVNGPGEAREADVGIAYGHNNVGLLFKKGKVVRRFAADELEEALVAEVRSIVEERSGKLPIVNQ</sequence>
<keyword evidence="3 7" id="KW-0560">Oxidoreductase</keyword>
<gene>
    <name evidence="7" type="primary">ispG</name>
    <name evidence="10" type="ORF">AKJ08_1728</name>
</gene>
<dbReference type="InterPro" id="IPR004588">
    <property type="entry name" value="IspG_bac-typ"/>
</dbReference>
<evidence type="ECO:0000256" key="1">
    <source>
        <dbReference type="ARBA" id="ARBA00022485"/>
    </source>
</evidence>
<evidence type="ECO:0000256" key="4">
    <source>
        <dbReference type="ARBA" id="ARBA00023004"/>
    </source>
</evidence>
<comment type="function">
    <text evidence="7">Converts 2C-methyl-D-erythritol 2,4-cyclodiphosphate (ME-2,4cPP) into 1-hydroxy-2-methyl-2-(E)-butenyl 4-diphosphate.</text>
</comment>
<keyword evidence="5 7" id="KW-0411">Iron-sulfur</keyword>
<dbReference type="PANTHER" id="PTHR30454">
    <property type="entry name" value="4-HYDROXY-3-METHYLBUT-2-EN-1-YL DIPHOSPHATE SYNTHASE"/>
    <property type="match status" value="1"/>
</dbReference>
<dbReference type="FunFam" id="3.20.20.20:FF:000001">
    <property type="entry name" value="4-hydroxy-3-methylbut-2-en-1-yl diphosphate synthase (flavodoxin)"/>
    <property type="match status" value="1"/>
</dbReference>
<keyword evidence="4 7" id="KW-0408">Iron</keyword>
<dbReference type="UniPathway" id="UPA00056">
    <property type="reaction ID" value="UER00096"/>
</dbReference>
<dbReference type="GO" id="GO:0005506">
    <property type="term" value="F:iron ion binding"/>
    <property type="evidence" value="ECO:0007669"/>
    <property type="project" value="InterPro"/>
</dbReference>
<dbReference type="Gene3D" id="3.20.20.20">
    <property type="entry name" value="Dihydropteroate synthase-like"/>
    <property type="match status" value="1"/>
</dbReference>
<keyword evidence="1 7" id="KW-0004">4Fe-4S</keyword>
<dbReference type="InterPro" id="IPR016425">
    <property type="entry name" value="IspG_bac"/>
</dbReference>
<feature type="binding site" evidence="7">
    <location>
        <position position="276"/>
    </location>
    <ligand>
        <name>[4Fe-4S] cluster</name>
        <dbReference type="ChEBI" id="CHEBI:49883"/>
    </ligand>
</feature>
<dbReference type="Proteomes" id="UP000055590">
    <property type="component" value="Chromosome"/>
</dbReference>
<evidence type="ECO:0000256" key="6">
    <source>
        <dbReference type="ARBA" id="ARBA00023229"/>
    </source>
</evidence>
<dbReference type="HAMAP" id="MF_00159">
    <property type="entry name" value="IspG"/>
    <property type="match status" value="1"/>
</dbReference>
<dbReference type="GO" id="GO:0051539">
    <property type="term" value="F:4 iron, 4 sulfur cluster binding"/>
    <property type="evidence" value="ECO:0007669"/>
    <property type="project" value="UniProtKB-UniRule"/>
</dbReference>
<evidence type="ECO:0000256" key="3">
    <source>
        <dbReference type="ARBA" id="ARBA00023002"/>
    </source>
</evidence>
<feature type="binding site" evidence="7">
    <location>
        <position position="318"/>
    </location>
    <ligand>
        <name>[4Fe-4S] cluster</name>
        <dbReference type="ChEBI" id="CHEBI:49883"/>
    </ligand>
</feature>
<protein>
    <recommendedName>
        <fullName evidence="7">4-hydroxy-3-methylbut-2-en-1-yl diphosphate synthase (flavodoxin)</fullName>
        <ecNumber evidence="7">1.17.7.3</ecNumber>
    </recommendedName>
    <alternativeName>
        <fullName evidence="7">1-hydroxy-2-methyl-2-(E)-butenyl 4-diphosphate synthase</fullName>
    </alternativeName>
</protein>
<dbReference type="STRING" id="1391653.AKJ08_1728"/>
<dbReference type="SUPFAM" id="SSF51395">
    <property type="entry name" value="FMN-linked oxidoreductases"/>
    <property type="match status" value="1"/>
</dbReference>
<comment type="pathway">
    <text evidence="7">Isoprenoid biosynthesis; isopentenyl diphosphate biosynthesis via DXP pathway; isopentenyl diphosphate from 1-deoxy-D-xylulose 5-phosphate: step 5/6.</text>
</comment>
<dbReference type="OrthoDB" id="9803214at2"/>
<reference evidence="10 11" key="1">
    <citation type="submission" date="2015-08" db="EMBL/GenBank/DDBJ databases">
        <authorList>
            <person name="Babu N.S."/>
            <person name="Beckwith C.J."/>
            <person name="Beseler K.G."/>
            <person name="Brison A."/>
            <person name="Carone J.V."/>
            <person name="Caskin T.P."/>
            <person name="Diamond M."/>
            <person name="Durham M.E."/>
            <person name="Foxe J.M."/>
            <person name="Go M."/>
            <person name="Henderson B.A."/>
            <person name="Jones I.B."/>
            <person name="McGettigan J.A."/>
            <person name="Micheletti S.J."/>
            <person name="Nasrallah M.E."/>
            <person name="Ortiz D."/>
            <person name="Piller C.R."/>
            <person name="Privatt S.R."/>
            <person name="Schneider S.L."/>
            <person name="Sharp S."/>
            <person name="Smith T.C."/>
            <person name="Stanton J.D."/>
            <person name="Ullery H.E."/>
            <person name="Wilson R.J."/>
            <person name="Serrano M.G."/>
            <person name="Buck G."/>
            <person name="Lee V."/>
            <person name="Wang Y."/>
            <person name="Carvalho R."/>
            <person name="Voegtly L."/>
            <person name="Shi R."/>
            <person name="Duckworth R."/>
            <person name="Johnson A."/>
            <person name="Loviza R."/>
            <person name="Walstead R."/>
            <person name="Shah Z."/>
            <person name="Kiflezghi M."/>
            <person name="Wade K."/>
            <person name="Ball S.L."/>
            <person name="Bradley K.W."/>
            <person name="Asai D.J."/>
            <person name="Bowman C.A."/>
            <person name="Russell D.A."/>
            <person name="Pope W.H."/>
            <person name="Jacobs-Sera D."/>
            <person name="Hendrix R.W."/>
            <person name="Hatfull G.F."/>
        </authorList>
    </citation>
    <scope>NUCLEOTIDE SEQUENCE [LARGE SCALE GENOMIC DNA]</scope>
    <source>
        <strain evidence="10 11">DSM 27710</strain>
    </source>
</reference>
<dbReference type="InterPro" id="IPR058579">
    <property type="entry name" value="IspG_C"/>
</dbReference>
<feature type="binding site" evidence="7">
    <location>
        <position position="311"/>
    </location>
    <ligand>
        <name>[4Fe-4S] cluster</name>
        <dbReference type="ChEBI" id="CHEBI:49883"/>
    </ligand>
</feature>
<comment type="similarity">
    <text evidence="7">Belongs to the IspG family.</text>
</comment>
<dbReference type="EMBL" id="CP012332">
    <property type="protein sequence ID" value="AKU91341.1"/>
    <property type="molecule type" value="Genomic_DNA"/>
</dbReference>
<evidence type="ECO:0000256" key="5">
    <source>
        <dbReference type="ARBA" id="ARBA00023014"/>
    </source>
</evidence>
<dbReference type="InterPro" id="IPR058578">
    <property type="entry name" value="IspG_TIM"/>
</dbReference>
<dbReference type="Pfam" id="PF04551">
    <property type="entry name" value="GcpE"/>
    <property type="match status" value="1"/>
</dbReference>